<dbReference type="SMART" id="SM00005">
    <property type="entry name" value="DEATH"/>
    <property type="match status" value="1"/>
</dbReference>
<keyword evidence="3" id="KW-1185">Reference proteome</keyword>
<proteinExistence type="predicted"/>
<evidence type="ECO:0000313" key="3">
    <source>
        <dbReference type="Proteomes" id="UP000838412"/>
    </source>
</evidence>
<dbReference type="PROSITE" id="PS50017">
    <property type="entry name" value="DEATH_DOMAIN"/>
    <property type="match status" value="1"/>
</dbReference>
<dbReference type="GO" id="GO:0007165">
    <property type="term" value="P:signal transduction"/>
    <property type="evidence" value="ECO:0007669"/>
    <property type="project" value="InterPro"/>
</dbReference>
<sequence>MFILLLLEWKPYFKIISEMMPADWKQLATNLDLSFAQVRDVKSEHFGDCWMCCQQVLDMWRSSNGEKATVDILIIAVREAGHQDVAENLEALQLD</sequence>
<dbReference type="AlphaFoldDB" id="A0A8K0EGL8"/>
<evidence type="ECO:0000313" key="2">
    <source>
        <dbReference type="EMBL" id="CAH1248137.1"/>
    </source>
</evidence>
<organism evidence="2 3">
    <name type="scientific">Branchiostoma lanceolatum</name>
    <name type="common">Common lancelet</name>
    <name type="synonym">Amphioxus lanceolatum</name>
    <dbReference type="NCBI Taxonomy" id="7740"/>
    <lineage>
        <taxon>Eukaryota</taxon>
        <taxon>Metazoa</taxon>
        <taxon>Chordata</taxon>
        <taxon>Cephalochordata</taxon>
        <taxon>Leptocardii</taxon>
        <taxon>Amphioxiformes</taxon>
        <taxon>Branchiostomatidae</taxon>
        <taxon>Branchiostoma</taxon>
    </lineage>
</organism>
<dbReference type="InterPro" id="IPR016729">
    <property type="entry name" value="FADD"/>
</dbReference>
<dbReference type="InterPro" id="IPR011029">
    <property type="entry name" value="DEATH-like_dom_sf"/>
</dbReference>
<dbReference type="Gene3D" id="1.10.533.10">
    <property type="entry name" value="Death Domain, Fas"/>
    <property type="match status" value="1"/>
</dbReference>
<dbReference type="Proteomes" id="UP000838412">
    <property type="component" value="Chromosome 16"/>
</dbReference>
<dbReference type="PANTHER" id="PTHR15077">
    <property type="entry name" value="FAS-ASSOCIATING DEATH DOMAIN-CONTAINING PROTEIN FADD"/>
    <property type="match status" value="1"/>
</dbReference>
<dbReference type="OrthoDB" id="676979at2759"/>
<dbReference type="EMBL" id="OV696701">
    <property type="protein sequence ID" value="CAH1248137.1"/>
    <property type="molecule type" value="Genomic_DNA"/>
</dbReference>
<dbReference type="SUPFAM" id="SSF47986">
    <property type="entry name" value="DEATH domain"/>
    <property type="match status" value="1"/>
</dbReference>
<accession>A0A8K0EGL8</accession>
<protein>
    <submittedName>
        <fullName evidence="2">Hypp8088 protein</fullName>
    </submittedName>
</protein>
<reference evidence="2" key="1">
    <citation type="submission" date="2022-01" db="EMBL/GenBank/DDBJ databases">
        <authorList>
            <person name="Braso-Vives M."/>
        </authorList>
    </citation>
    <scope>NUCLEOTIDE SEQUENCE</scope>
</reference>
<name>A0A8K0EGL8_BRALA</name>
<dbReference type="InterPro" id="IPR000488">
    <property type="entry name" value="Death_dom"/>
</dbReference>
<dbReference type="CDD" id="cd01670">
    <property type="entry name" value="Death"/>
    <property type="match status" value="1"/>
</dbReference>
<evidence type="ECO:0000259" key="1">
    <source>
        <dbReference type="PROSITE" id="PS50017"/>
    </source>
</evidence>
<feature type="domain" description="Death" evidence="1">
    <location>
        <begin position="13"/>
        <end position="93"/>
    </location>
</feature>
<dbReference type="Pfam" id="PF00531">
    <property type="entry name" value="Death"/>
    <property type="match status" value="1"/>
</dbReference>
<gene>
    <name evidence="2" type="primary">Hypp8088</name>
    <name evidence="2" type="ORF">BLAG_LOCUS9565</name>
</gene>